<gene>
    <name evidence="2" type="ORF">XO27_0029</name>
</gene>
<protein>
    <submittedName>
        <fullName evidence="2">Uncharacterized protein</fullName>
    </submittedName>
</protein>
<reference evidence="2 3" key="1">
    <citation type="submission" date="2015-10" db="EMBL/GenBank/DDBJ databases">
        <title>Whole Genome Sequencing of Bacillus ACT Group Temperature Bacteriophages.</title>
        <authorList>
            <person name="Fouts D.E."/>
            <person name="Rasko D.A."/>
            <person name="Cer R.R."/>
            <person name="Jiang L."/>
            <person name="Fedorova N.B."/>
            <person name="Shvartsbeyn A."/>
            <person name="Read T.D."/>
            <person name="Gill S.R."/>
            <person name="Klumpp J."/>
            <person name="Calendar R."/>
        </authorList>
    </citation>
    <scope>NUCLEOTIDE SEQUENCE [LARGE SCALE GENOMIC DNA]</scope>
</reference>
<dbReference type="EMBL" id="KT967075">
    <property type="protein sequence ID" value="ALN97355.1"/>
    <property type="molecule type" value="Genomic_DNA"/>
</dbReference>
<keyword evidence="1" id="KW-1133">Transmembrane helix</keyword>
<evidence type="ECO:0000313" key="2">
    <source>
        <dbReference type="EMBL" id="ALN97355.1"/>
    </source>
</evidence>
<name>A0A0S2GLE1_9CAUD</name>
<dbReference type="Proteomes" id="UP000222142">
    <property type="component" value="Segment"/>
</dbReference>
<evidence type="ECO:0000313" key="3">
    <source>
        <dbReference type="Proteomes" id="UP000222142"/>
    </source>
</evidence>
<evidence type="ECO:0000256" key="1">
    <source>
        <dbReference type="SAM" id="Phobius"/>
    </source>
</evidence>
<proteinExistence type="predicted"/>
<accession>A0A0S2GLE1</accession>
<sequence>MVIFWKHDILRLTHTGQLFPKRWLGKRCKRNFQLAPLTHASMGLYLCSIIIFQFDKPLVLLSLS</sequence>
<organism evidence="2 3">
    <name type="scientific">Bacillus phage phi4I1</name>
    <dbReference type="NCBI Taxonomy" id="1643325"/>
    <lineage>
        <taxon>Viruses</taxon>
        <taxon>Duplodnaviria</taxon>
        <taxon>Heunggongvirae</taxon>
        <taxon>Uroviricota</taxon>
        <taxon>Caudoviricetes</taxon>
        <taxon>Camtrevirus</taxon>
        <taxon>Camtrevirus BtCS33</taxon>
    </lineage>
</organism>
<keyword evidence="1" id="KW-0812">Transmembrane</keyword>
<feature type="transmembrane region" description="Helical" evidence="1">
    <location>
        <begin position="34"/>
        <end position="54"/>
    </location>
</feature>
<keyword evidence="1" id="KW-0472">Membrane</keyword>